<evidence type="ECO:0000256" key="2">
    <source>
        <dbReference type="ARBA" id="ARBA00011738"/>
    </source>
</evidence>
<evidence type="ECO:0000256" key="1">
    <source>
        <dbReference type="ARBA" id="ARBA00010838"/>
    </source>
</evidence>
<organism evidence="9">
    <name type="scientific">Diabrotica virgifera virgifera</name>
    <name type="common">western corn rootworm</name>
    <dbReference type="NCBI Taxonomy" id="50390"/>
    <lineage>
        <taxon>Eukaryota</taxon>
        <taxon>Metazoa</taxon>
        <taxon>Ecdysozoa</taxon>
        <taxon>Arthropoda</taxon>
        <taxon>Hexapoda</taxon>
        <taxon>Insecta</taxon>
        <taxon>Pterygota</taxon>
        <taxon>Neoptera</taxon>
        <taxon>Endopterygota</taxon>
        <taxon>Coleoptera</taxon>
        <taxon>Polyphaga</taxon>
        <taxon>Cucujiformia</taxon>
        <taxon>Chrysomeloidea</taxon>
        <taxon>Chrysomelidae</taxon>
        <taxon>Galerucinae</taxon>
        <taxon>Diabroticina</taxon>
        <taxon>Diabroticites</taxon>
        <taxon>Diabrotica</taxon>
    </lineage>
</organism>
<reference evidence="9" key="1">
    <citation type="submission" date="2025-04" db="UniProtKB">
        <authorList>
            <consortium name="RefSeq"/>
        </authorList>
    </citation>
    <scope>IDENTIFICATION</scope>
    <source>
        <tissue evidence="9">Whole insect</tissue>
    </source>
</reference>
<comment type="subunit">
    <text evidence="2">Homodimer.</text>
</comment>
<dbReference type="InterPro" id="IPR017853">
    <property type="entry name" value="GH"/>
</dbReference>
<keyword evidence="8" id="KW-1185">Reference proteome</keyword>
<dbReference type="InterPro" id="IPR033132">
    <property type="entry name" value="GH_1_N_CS"/>
</dbReference>
<dbReference type="PANTHER" id="PTHR10353:SF36">
    <property type="entry name" value="LP05116P"/>
    <property type="match status" value="1"/>
</dbReference>
<evidence type="ECO:0000313" key="8">
    <source>
        <dbReference type="Proteomes" id="UP001652700"/>
    </source>
</evidence>
<dbReference type="Proteomes" id="UP001652700">
    <property type="component" value="Unplaced"/>
</dbReference>
<dbReference type="InParanoid" id="A0A6P7FRW2"/>
<dbReference type="Pfam" id="PF00232">
    <property type="entry name" value="Glyco_hydro_1"/>
    <property type="match status" value="1"/>
</dbReference>
<evidence type="ECO:0000256" key="4">
    <source>
        <dbReference type="ARBA" id="ARBA00023180"/>
    </source>
</evidence>
<evidence type="ECO:0000256" key="3">
    <source>
        <dbReference type="ARBA" id="ARBA00022801"/>
    </source>
</evidence>
<reference evidence="7" key="2">
    <citation type="submission" date="2025-05" db="UniProtKB">
        <authorList>
            <consortium name="EnsemblMetazoa"/>
        </authorList>
    </citation>
    <scope>IDENTIFICATION</scope>
</reference>
<sequence>MAYQLLRKCEDTMCKVIYFLVLLNYLRFSDAKNNGTFPANFLFGVATSSFQIEGAWNEDGKGESMWDEYNHRVPSPIRNGDTADIACDSYHKYKEDVKLVADLGADFYRFSISWPRILPTGYTDNINQKGIQYYQNLVKEILKYNMVPIATLYHWELPQTLVASNLDWVNPDIVDIFVNYTRVVIQNLPDVGLWITVNEPKQICHHGYGEGKFAPGRHNSGVDDYQCDYVVLKAHAKAYHMYKEEFPHYKALMSLTIDCEWYEPLTDSKEDMNAARRNIDFECGLYSNPVYNGDWPSSVKERVKLRSQLQGYNRSRLPEFTTEEINYIKGTSDLYLLNVYFAYLVKDVPEAPSNVTSFRSDVKAELIRFPGTSVGINGMPIVPWSVENVLKFIKDEYKDPIILISEVGTSEDGTSLEDDMRIDFYEKAFNAMLEAMYNYDVKVIGTTVWSLLDNLEWTDGYAAHFGLYHVDFNHPNRTRTPKKSATYYKNVINTRRLLRADNGSNINKISGFMTIVLLFPILWNTLM</sequence>
<dbReference type="PANTHER" id="PTHR10353">
    <property type="entry name" value="GLYCOSYL HYDROLASE"/>
    <property type="match status" value="1"/>
</dbReference>
<dbReference type="InterPro" id="IPR001360">
    <property type="entry name" value="Glyco_hydro_1"/>
</dbReference>
<gene>
    <name evidence="9" type="primary">LOC114333357</name>
</gene>
<dbReference type="SUPFAM" id="SSF51445">
    <property type="entry name" value="(Trans)glycosidases"/>
    <property type="match status" value="1"/>
</dbReference>
<dbReference type="Gene3D" id="3.20.20.80">
    <property type="entry name" value="Glycosidases"/>
    <property type="match status" value="1"/>
</dbReference>
<evidence type="ECO:0000256" key="6">
    <source>
        <dbReference type="RuleBase" id="RU003690"/>
    </source>
</evidence>
<dbReference type="GO" id="GO:0008422">
    <property type="term" value="F:beta-glucosidase activity"/>
    <property type="evidence" value="ECO:0007669"/>
    <property type="project" value="TreeGrafter"/>
</dbReference>
<dbReference type="AlphaFoldDB" id="A0A6P7FRW2"/>
<dbReference type="KEGG" id="dvv:114333357"/>
<dbReference type="RefSeq" id="XP_028139021.1">
    <property type="nucleotide sequence ID" value="XM_028283220.1"/>
</dbReference>
<evidence type="ECO:0000256" key="5">
    <source>
        <dbReference type="ARBA" id="ARBA00023295"/>
    </source>
</evidence>
<evidence type="ECO:0000313" key="9">
    <source>
        <dbReference type="RefSeq" id="XP_028139021.1"/>
    </source>
</evidence>
<proteinExistence type="inferred from homology"/>
<keyword evidence="4" id="KW-0325">Glycoprotein</keyword>
<dbReference type="EnsemblMetazoa" id="XM_028283220.1">
    <property type="protein sequence ID" value="XP_028139021.1"/>
    <property type="gene ID" value="LOC114333357"/>
</dbReference>
<evidence type="ECO:0000313" key="7">
    <source>
        <dbReference type="EnsemblMetazoa" id="XP_028139021.1"/>
    </source>
</evidence>
<dbReference type="OrthoDB" id="6666096at2759"/>
<comment type="similarity">
    <text evidence="1 6">Belongs to the glycosyl hydrolase 1 family.</text>
</comment>
<dbReference type="GeneID" id="114333357"/>
<keyword evidence="3" id="KW-0378">Hydrolase</keyword>
<name>A0A6P7FRW2_DIAVI</name>
<accession>A0A6P7FRW2</accession>
<keyword evidence="5" id="KW-0326">Glycosidase</keyword>
<dbReference type="FunFam" id="3.20.20.80:FF:000013">
    <property type="entry name" value="lactase-phlorizin hydrolase"/>
    <property type="match status" value="1"/>
</dbReference>
<dbReference type="PROSITE" id="PS00653">
    <property type="entry name" value="GLYCOSYL_HYDROL_F1_2"/>
    <property type="match status" value="1"/>
</dbReference>
<protein>
    <submittedName>
        <fullName evidence="9">Myrosinase 1-like isoform X1</fullName>
    </submittedName>
</protein>
<dbReference type="PRINTS" id="PR00131">
    <property type="entry name" value="GLHYDRLASE1"/>
</dbReference>
<dbReference type="GO" id="GO:0005975">
    <property type="term" value="P:carbohydrate metabolic process"/>
    <property type="evidence" value="ECO:0007669"/>
    <property type="project" value="InterPro"/>
</dbReference>